<dbReference type="InterPro" id="IPR012340">
    <property type="entry name" value="NA-bd_OB-fold"/>
</dbReference>
<dbReference type="CDD" id="cd04474">
    <property type="entry name" value="RPA1_DBD_A"/>
    <property type="match status" value="1"/>
</dbReference>
<dbReference type="PANTHER" id="PTHR47165:SF4">
    <property type="entry name" value="OS03G0429900 PROTEIN"/>
    <property type="match status" value="1"/>
</dbReference>
<dbReference type="Pfam" id="PF04057">
    <property type="entry name" value="Rep-A_N"/>
    <property type="match status" value="1"/>
</dbReference>
<evidence type="ECO:0000259" key="12">
    <source>
        <dbReference type="Pfam" id="PF04057"/>
    </source>
</evidence>
<evidence type="ECO:0000256" key="5">
    <source>
        <dbReference type="ARBA" id="ARBA00022771"/>
    </source>
</evidence>
<dbReference type="Pfam" id="PF08646">
    <property type="entry name" value="Rep_fac-A_C"/>
    <property type="match status" value="1"/>
</dbReference>
<comment type="subcellular location">
    <subcellularLocation>
        <location evidence="1 9">Nucleus</location>
    </subcellularLocation>
</comment>
<comment type="subunit">
    <text evidence="9">Component of the heterotrimeric canonical replication protein A complex (RPA).</text>
</comment>
<evidence type="ECO:0000256" key="3">
    <source>
        <dbReference type="ARBA" id="ARBA00022705"/>
    </source>
</evidence>
<keyword evidence="16" id="KW-1185">Reference proteome</keyword>
<dbReference type="GO" id="GO:0005662">
    <property type="term" value="C:DNA replication factor A complex"/>
    <property type="evidence" value="ECO:0007669"/>
    <property type="project" value="UniProtKB-ARBA"/>
</dbReference>
<dbReference type="InterPro" id="IPR004591">
    <property type="entry name" value="Rfa1"/>
</dbReference>
<dbReference type="FunFam" id="2.40.50.140:FF:000041">
    <property type="entry name" value="Replication protein A subunit"/>
    <property type="match status" value="1"/>
</dbReference>
<sequence>MAASNDTISAGALEAIFTDKDKAAREYPVPILQCLQIKPMASGAQGGQERYRLVLSDSRHFVQAILATQSNHVIHEGQLQVKSFARIKEYTTQNLKEKLIMIILSMEVVESMGIPDGKVGAPVSIEQVRTTTAPAETTIKGNDFYGVKQEPTTQPKQMMPTRPAATPGDPIYPIESLSFVLNKWKIRARVTYKSEIKRWHKANSEGKLFSVHLLDETGEIKATGFNDQVDQFYDTLQEGSVYYISSPCKTNTAKKQFNNLPHEFELTFMQETTIVKAEDQSSVPQVKFNFCTIEQLQSVEKDNTVDIIAVLKEVGDTTPINAKDGRSFSKRDLTLVDETGFSVRLTVWGKTAENFEVQPESVVAFKGAKVSDFDGKSLSLLSSGTMSVHPDIPDAHRLQGWYESAGRGGNFQSHRNAGMGAASGRSNPVKTIAEVNALDINMLSDDGAPVYYSLKASILYCKPETFAYASCPNCRKKIVQNTDGTWFCEMDQKSFDKPEYRYIMSLSVADHSSQQWISVFDEVGRVVFGMSANDLMELRENGEQEAFDAAFSGIVYKKFTFKCRAKKDTYQDVPRIRHQASEAIALDFKAEGNRLAELIKKYDINA</sequence>
<comment type="caution">
    <text evidence="15">The sequence shown here is derived from an EMBL/GenBank/DDBJ whole genome shotgun (WGS) entry which is preliminary data.</text>
</comment>
<dbReference type="GO" id="GO:0008270">
    <property type="term" value="F:zinc ion binding"/>
    <property type="evidence" value="ECO:0007669"/>
    <property type="project" value="UniProtKB-KW"/>
</dbReference>
<dbReference type="InterPro" id="IPR047192">
    <property type="entry name" value="Euk_RPA1_DBD_C"/>
</dbReference>
<keyword evidence="6 9" id="KW-0862">Zinc</keyword>
<dbReference type="InterPro" id="IPR004365">
    <property type="entry name" value="NA-bd_OB_tRNA"/>
</dbReference>
<evidence type="ECO:0000313" key="15">
    <source>
        <dbReference type="EMBL" id="CAG9999416.1"/>
    </source>
</evidence>
<proteinExistence type="inferred from homology"/>
<feature type="region of interest" description="Disordered" evidence="10">
    <location>
        <begin position="145"/>
        <end position="167"/>
    </location>
</feature>
<dbReference type="NCBIfam" id="TIGR00617">
    <property type="entry name" value="rpa1"/>
    <property type="match status" value="1"/>
</dbReference>
<keyword evidence="5 9" id="KW-0863">Zinc-finger</keyword>
<evidence type="ECO:0000259" key="13">
    <source>
        <dbReference type="Pfam" id="PF08646"/>
    </source>
</evidence>
<feature type="domain" description="Replication factor A C-terminal" evidence="13">
    <location>
        <begin position="451"/>
        <end position="595"/>
    </location>
</feature>
<dbReference type="GO" id="GO:0003697">
    <property type="term" value="F:single-stranded DNA binding"/>
    <property type="evidence" value="ECO:0007669"/>
    <property type="project" value="UniProtKB-ARBA"/>
</dbReference>
<evidence type="ECO:0000313" key="16">
    <source>
        <dbReference type="Proteomes" id="UP000754883"/>
    </source>
</evidence>
<evidence type="ECO:0000259" key="11">
    <source>
        <dbReference type="Pfam" id="PF01336"/>
    </source>
</evidence>
<dbReference type="Pfam" id="PF16900">
    <property type="entry name" value="REPA_OB_2"/>
    <property type="match status" value="1"/>
</dbReference>
<dbReference type="GO" id="GO:0007004">
    <property type="term" value="P:telomere maintenance via telomerase"/>
    <property type="evidence" value="ECO:0007669"/>
    <property type="project" value="UniProtKB-ARBA"/>
</dbReference>
<dbReference type="InterPro" id="IPR013955">
    <property type="entry name" value="Rep_factor-A_C"/>
</dbReference>
<dbReference type="GO" id="GO:0006260">
    <property type="term" value="P:DNA replication"/>
    <property type="evidence" value="ECO:0007669"/>
    <property type="project" value="UniProtKB-KW"/>
</dbReference>
<dbReference type="InterPro" id="IPR031657">
    <property type="entry name" value="REPA_OB_2"/>
</dbReference>
<dbReference type="GO" id="GO:0006310">
    <property type="term" value="P:DNA recombination"/>
    <property type="evidence" value="ECO:0007669"/>
    <property type="project" value="InterPro"/>
</dbReference>
<feature type="domain" description="OB" evidence="11">
    <location>
        <begin position="185"/>
        <end position="245"/>
    </location>
</feature>
<dbReference type="CDD" id="cd04475">
    <property type="entry name" value="RPA1_DBD_B"/>
    <property type="match status" value="1"/>
</dbReference>
<dbReference type="FunFam" id="2.40.50.140:FF:000117">
    <property type="entry name" value="Replication protein A subunit"/>
    <property type="match status" value="1"/>
</dbReference>
<evidence type="ECO:0000256" key="1">
    <source>
        <dbReference type="ARBA" id="ARBA00004123"/>
    </source>
</evidence>
<keyword evidence="4 9" id="KW-0479">Metal-binding</keyword>
<dbReference type="AlphaFoldDB" id="A0A9N9YBD3"/>
<keyword evidence="8 9" id="KW-0539">Nucleus</keyword>
<evidence type="ECO:0000256" key="2">
    <source>
        <dbReference type="ARBA" id="ARBA00005690"/>
    </source>
</evidence>
<evidence type="ECO:0000256" key="9">
    <source>
        <dbReference type="RuleBase" id="RU364130"/>
    </source>
</evidence>
<dbReference type="GO" id="GO:0000781">
    <property type="term" value="C:chromosome, telomeric region"/>
    <property type="evidence" value="ECO:0007669"/>
    <property type="project" value="UniProtKB-ARBA"/>
</dbReference>
<name>A0A9N9YBD3_9HYPO</name>
<dbReference type="CDD" id="cd04476">
    <property type="entry name" value="RPA1_DBD_C"/>
    <property type="match status" value="1"/>
</dbReference>
<dbReference type="Proteomes" id="UP000754883">
    <property type="component" value="Unassembled WGS sequence"/>
</dbReference>
<feature type="domain" description="Replication factor-A protein 1 N-terminal" evidence="12">
    <location>
        <begin position="9"/>
        <end position="110"/>
    </location>
</feature>
<evidence type="ECO:0000256" key="4">
    <source>
        <dbReference type="ARBA" id="ARBA00022723"/>
    </source>
</evidence>
<evidence type="ECO:0000256" key="10">
    <source>
        <dbReference type="SAM" id="MobiDB-lite"/>
    </source>
</evidence>
<keyword evidence="7 9" id="KW-0238">DNA-binding</keyword>
<evidence type="ECO:0000256" key="6">
    <source>
        <dbReference type="ARBA" id="ARBA00022833"/>
    </source>
</evidence>
<dbReference type="PANTHER" id="PTHR47165">
    <property type="entry name" value="OS03G0429900 PROTEIN"/>
    <property type="match status" value="1"/>
</dbReference>
<evidence type="ECO:0000259" key="14">
    <source>
        <dbReference type="Pfam" id="PF16900"/>
    </source>
</evidence>
<comment type="function">
    <text evidence="9">As part of the replication protein A (RPA/RP-A), a single-stranded DNA-binding heterotrimeric complex, may play an essential role in DNA replication, recombination and repair. Binds and stabilizes single-stranded DNA intermediates, preventing complementary DNA reannealing and recruiting different proteins involved in DNA metabolism.</text>
</comment>
<reference evidence="15 16" key="2">
    <citation type="submission" date="2021-10" db="EMBL/GenBank/DDBJ databases">
        <authorList>
            <person name="Piombo E."/>
        </authorList>
    </citation>
    <scope>NUCLEOTIDE SEQUENCE [LARGE SCALE GENOMIC DNA]</scope>
</reference>
<dbReference type="Pfam" id="PF01336">
    <property type="entry name" value="tRNA_anti-codon"/>
    <property type="match status" value="1"/>
</dbReference>
<evidence type="ECO:0000256" key="7">
    <source>
        <dbReference type="ARBA" id="ARBA00023125"/>
    </source>
</evidence>
<comment type="similarity">
    <text evidence="2 9">Belongs to the replication factor A protein 1 family.</text>
</comment>
<dbReference type="FunFam" id="2.40.50.140:FF:000064">
    <property type="entry name" value="Replication protein A subunit"/>
    <property type="match status" value="1"/>
</dbReference>
<dbReference type="CDD" id="cd04477">
    <property type="entry name" value="RPA1N"/>
    <property type="match status" value="1"/>
</dbReference>
<dbReference type="FunFam" id="2.40.50.140:FF:000090">
    <property type="entry name" value="Replication protein A subunit"/>
    <property type="match status" value="1"/>
</dbReference>
<dbReference type="OrthoDB" id="1751331at2759"/>
<organism evidence="15 16">
    <name type="scientific">Clonostachys byssicola</name>
    <dbReference type="NCBI Taxonomy" id="160290"/>
    <lineage>
        <taxon>Eukaryota</taxon>
        <taxon>Fungi</taxon>
        <taxon>Dikarya</taxon>
        <taxon>Ascomycota</taxon>
        <taxon>Pezizomycotina</taxon>
        <taxon>Sordariomycetes</taxon>
        <taxon>Hypocreomycetidae</taxon>
        <taxon>Hypocreales</taxon>
        <taxon>Bionectriaceae</taxon>
        <taxon>Clonostachys</taxon>
    </lineage>
</organism>
<keyword evidence="3 9" id="KW-0235">DNA replication</keyword>
<dbReference type="SUPFAM" id="SSF50249">
    <property type="entry name" value="Nucleic acid-binding proteins"/>
    <property type="match status" value="4"/>
</dbReference>
<reference evidence="16" key="1">
    <citation type="submission" date="2019-06" db="EMBL/GenBank/DDBJ databases">
        <authorList>
            <person name="Broberg M."/>
        </authorList>
    </citation>
    <scope>NUCLEOTIDE SEQUENCE [LARGE SCALE GENOMIC DNA]</scope>
</reference>
<gene>
    <name evidence="15" type="ORF">CBYS24578_00002432</name>
</gene>
<feature type="domain" description="Replication protein A OB" evidence="14">
    <location>
        <begin position="293"/>
        <end position="388"/>
    </location>
</feature>
<dbReference type="Gene3D" id="2.40.50.140">
    <property type="entry name" value="Nucleic acid-binding proteins"/>
    <property type="match status" value="4"/>
</dbReference>
<dbReference type="EMBL" id="CABFNO020001553">
    <property type="protein sequence ID" value="CAG9999416.1"/>
    <property type="molecule type" value="Genomic_DNA"/>
</dbReference>
<evidence type="ECO:0000256" key="8">
    <source>
        <dbReference type="ARBA" id="ARBA00023242"/>
    </source>
</evidence>
<dbReference type="InterPro" id="IPR007199">
    <property type="entry name" value="Rep_factor-A_N"/>
</dbReference>
<accession>A0A9N9YBD3</accession>
<dbReference type="GO" id="GO:0006281">
    <property type="term" value="P:DNA repair"/>
    <property type="evidence" value="ECO:0007669"/>
    <property type="project" value="InterPro"/>
</dbReference>
<protein>
    <recommendedName>
        <fullName evidence="9">Replication protein A subunit</fullName>
    </recommendedName>
</protein>